<evidence type="ECO:0000313" key="2">
    <source>
        <dbReference type="Proteomes" id="UP000000346"/>
    </source>
</evidence>
<evidence type="ECO:0000313" key="1">
    <source>
        <dbReference type="EMBL" id="ADL19524.1"/>
    </source>
</evidence>
<keyword evidence="2" id="KW-1185">Reference proteome</keyword>
<dbReference type="SUPFAM" id="SSF63393">
    <property type="entry name" value="RNA polymerase subunits"/>
    <property type="match status" value="1"/>
</dbReference>
<accession>D9Q2I6</accession>
<gene>
    <name evidence="1" type="ordered locus">ASAC_1119</name>
</gene>
<dbReference type="KEGG" id="asc:ASAC_1119"/>
<dbReference type="AlphaFoldDB" id="D9Q2I6"/>
<dbReference type="STRING" id="666510.ASAC_1119"/>
<reference evidence="1 2" key="1">
    <citation type="journal article" date="2010" name="Appl. Environ. Microbiol.">
        <title>The genome sequence of the crenarchaeon Acidilobus saccharovorans supports a new order, Acidilobales, and suggests an important ecological role in terrestrial acidic hot springs.</title>
        <authorList>
            <person name="Mardanov A.V."/>
            <person name="Svetlitchnyi V.A."/>
            <person name="Beletsky A.V."/>
            <person name="Prokofeva M.I."/>
            <person name="Bonch-Osmolovskaya E.A."/>
            <person name="Ravin N.V."/>
            <person name="Skryabin K.G."/>
        </authorList>
    </citation>
    <scope>NUCLEOTIDE SEQUENCE [LARGE SCALE GENOMIC DNA]</scope>
    <source>
        <strain evidence="2">DSM 16705 / JCM 18335 / VKM B-2471 / 345-15</strain>
    </source>
</reference>
<dbReference type="InterPro" id="IPR029040">
    <property type="entry name" value="RPABC4/Spt4"/>
</dbReference>
<dbReference type="Proteomes" id="UP000000346">
    <property type="component" value="Chromosome"/>
</dbReference>
<protein>
    <submittedName>
        <fullName evidence="1">Uncharacterized protein</fullName>
    </submittedName>
</protein>
<dbReference type="Gene3D" id="2.20.28.90">
    <property type="match status" value="1"/>
</dbReference>
<sequence length="46" mass="4972">MCGGTAFVDDWDGVVVVLDNSELAARLKFAKKGMFALKVSGSYVFK</sequence>
<dbReference type="EMBL" id="CP001742">
    <property type="protein sequence ID" value="ADL19524.1"/>
    <property type="molecule type" value="Genomic_DNA"/>
</dbReference>
<dbReference type="HOGENOM" id="CLU_3178371_0_0_2"/>
<organism evidence="1 2">
    <name type="scientific">Acidilobus saccharovorans (strain DSM 16705 / JCM 18335 / VKM B-2471 / 345-15)</name>
    <dbReference type="NCBI Taxonomy" id="666510"/>
    <lineage>
        <taxon>Archaea</taxon>
        <taxon>Thermoproteota</taxon>
        <taxon>Thermoprotei</taxon>
        <taxon>Acidilobales</taxon>
        <taxon>Acidilobaceae</taxon>
        <taxon>Acidilobus</taxon>
    </lineage>
</organism>
<dbReference type="InParanoid" id="D9Q2I6"/>
<dbReference type="InterPro" id="IPR038589">
    <property type="entry name" value="Spt4_dom_sf"/>
</dbReference>
<name>D9Q2I6_ACIS3</name>
<proteinExistence type="predicted"/>